<reference evidence="2" key="1">
    <citation type="submission" date="2021-06" db="EMBL/GenBank/DDBJ databases">
        <authorList>
            <person name="Kallberg Y."/>
            <person name="Tangrot J."/>
            <person name="Rosling A."/>
        </authorList>
    </citation>
    <scope>NUCLEOTIDE SEQUENCE</scope>
    <source>
        <strain evidence="2">FL966</strain>
    </source>
</reference>
<comment type="caution">
    <text evidence="2">The sequence shown here is derived from an EMBL/GenBank/DDBJ whole genome shotgun (WGS) entry which is preliminary data.</text>
</comment>
<feature type="domain" description="BTB" evidence="1">
    <location>
        <begin position="339"/>
        <end position="414"/>
    </location>
</feature>
<dbReference type="InterPro" id="IPR051481">
    <property type="entry name" value="BTB-POZ/Galectin-3-binding"/>
</dbReference>
<evidence type="ECO:0000313" key="2">
    <source>
        <dbReference type="EMBL" id="CAG8522935.1"/>
    </source>
</evidence>
<dbReference type="InterPro" id="IPR011333">
    <property type="entry name" value="SKP1/BTB/POZ_sf"/>
</dbReference>
<proteinExistence type="predicted"/>
<dbReference type="InterPro" id="IPR000210">
    <property type="entry name" value="BTB/POZ_dom"/>
</dbReference>
<dbReference type="Proteomes" id="UP000789759">
    <property type="component" value="Unassembled WGS sequence"/>
</dbReference>
<dbReference type="Pfam" id="PF00651">
    <property type="entry name" value="BTB"/>
    <property type="match status" value="2"/>
</dbReference>
<dbReference type="Gene3D" id="3.30.710.10">
    <property type="entry name" value="Potassium Channel Kv1.1, Chain A"/>
    <property type="match status" value="2"/>
</dbReference>
<dbReference type="OrthoDB" id="1022638at2759"/>
<name>A0A9N9AA56_9GLOM</name>
<sequence length="752" mass="88555">MKIRYSIVTVIIFMPETMASNRFKDLARSYEKLLQNGYNFDVIIRCGEGNDFKEIHAHSLILSERSSYFNAALSSNWAKKEGNYYVFTKPNIPANIFEIILRYLYTTEIILTKFDFVEAINLLMAADELLLQSLMDKIISFINQRLEKFVLNDAVGVLQIIFQHNICESFRESCLHLICIYPNKLFEHRKFTQLDKSILMLIIQRDDLGELSESSIWKYLVIWGVGQNSTLQGKSFETWNDDDYIMLKKTIYDFIPLIRWFRISLDEFQQDSEFFNFFKNILSIKSTELHQDILYYYLYNKALRHKPSIYSYCQKIEEINTHKELFNLNEMLFRTQKHYDVVIHVGEGDDSKEFHAHSFILCSRSSYFETVILNNKNYAKNDGKISSFTINNISETIFRVILRYLYTTKIDSSNLNGSEVLQLIETANEFELANIIKYLLSRSNFAKIVLSKLNSTEVLRLIVRIIELDFSFYLQYRSDMKIVLEKLDINDVLDLMKTDNRIVIRKFFDNMLSSMDSVNSFLRKLSSEKILQLLVTSNDFQYRKTVSNLLTNAETIFGNLNEEEIFQLMMAAKVLKHNIITDSLFLSEGFTKVVLDNLNCTELLDLLVIADQMQLQKFFNHMLNFIDQKLEEYMNFDAFGVWKKEDYDILEKTIHDYIPLIRWYQMSKHEILEYFDFLKNIISVEPILNYICYNVMPSNGTRILPPRYTPPNHMFHVRPQHFDIIASLLGGFNALSWKHPGSEKTDDLEKIA</sequence>
<protein>
    <submittedName>
        <fullName evidence="2">12553_t:CDS:1</fullName>
    </submittedName>
</protein>
<dbReference type="PANTHER" id="PTHR24410">
    <property type="entry name" value="HL07962P-RELATED"/>
    <property type="match status" value="1"/>
</dbReference>
<accession>A0A9N9AA56</accession>
<gene>
    <name evidence="2" type="ORF">CPELLU_LOCUS3474</name>
</gene>
<dbReference type="SUPFAM" id="SSF54695">
    <property type="entry name" value="POZ domain"/>
    <property type="match status" value="2"/>
</dbReference>
<evidence type="ECO:0000313" key="3">
    <source>
        <dbReference type="Proteomes" id="UP000789759"/>
    </source>
</evidence>
<feature type="domain" description="BTB" evidence="1">
    <location>
        <begin position="40"/>
        <end position="113"/>
    </location>
</feature>
<evidence type="ECO:0000259" key="1">
    <source>
        <dbReference type="PROSITE" id="PS50097"/>
    </source>
</evidence>
<dbReference type="PROSITE" id="PS50097">
    <property type="entry name" value="BTB"/>
    <property type="match status" value="2"/>
</dbReference>
<dbReference type="CDD" id="cd18186">
    <property type="entry name" value="BTB_POZ_ZBTB_KLHL-like"/>
    <property type="match status" value="2"/>
</dbReference>
<dbReference type="EMBL" id="CAJVQA010001703">
    <property type="protein sequence ID" value="CAG8522935.1"/>
    <property type="molecule type" value="Genomic_DNA"/>
</dbReference>
<organism evidence="2 3">
    <name type="scientific">Cetraspora pellucida</name>
    <dbReference type="NCBI Taxonomy" id="1433469"/>
    <lineage>
        <taxon>Eukaryota</taxon>
        <taxon>Fungi</taxon>
        <taxon>Fungi incertae sedis</taxon>
        <taxon>Mucoromycota</taxon>
        <taxon>Glomeromycotina</taxon>
        <taxon>Glomeromycetes</taxon>
        <taxon>Diversisporales</taxon>
        <taxon>Gigasporaceae</taxon>
        <taxon>Cetraspora</taxon>
    </lineage>
</organism>
<dbReference type="Gene3D" id="1.25.40.420">
    <property type="match status" value="1"/>
</dbReference>
<dbReference type="SMART" id="SM00225">
    <property type="entry name" value="BTB"/>
    <property type="match status" value="2"/>
</dbReference>
<dbReference type="AlphaFoldDB" id="A0A9N9AA56"/>
<dbReference type="PANTHER" id="PTHR24410:SF23">
    <property type="entry name" value="BTB DOMAIN-CONTAINING PROTEIN-RELATED"/>
    <property type="match status" value="1"/>
</dbReference>
<keyword evidence="3" id="KW-1185">Reference proteome</keyword>